<dbReference type="EMBL" id="JBHUMD010000007">
    <property type="protein sequence ID" value="MFD2601636.1"/>
    <property type="molecule type" value="Genomic_DNA"/>
</dbReference>
<proteinExistence type="predicted"/>
<evidence type="ECO:0000256" key="1">
    <source>
        <dbReference type="SAM" id="SignalP"/>
    </source>
</evidence>
<gene>
    <name evidence="2" type="ORF">ACFSR3_06175</name>
</gene>
<sequence>MKNVVKFGLALAVFLTAFGVRANDADFSVSVRSGLGKLINFSINNTKAHVSITGKDGEVLFEENIKAKDGKINRTYDLNAFPAGSYFLEAENGAKIARYEIKIDEKTASVSEKAIAEVLKPVVTAKDGIVTVNIKEAAKTPVEIKLYDENNAELYSETVTKGSNITKRFDTKNIKADKFTVVAKYNDKMFVETVTTK</sequence>
<dbReference type="Proteomes" id="UP001597480">
    <property type="component" value="Unassembled WGS sequence"/>
</dbReference>
<dbReference type="RefSeq" id="WP_379820187.1">
    <property type="nucleotide sequence ID" value="NZ_JBHUMD010000007.1"/>
</dbReference>
<evidence type="ECO:0000313" key="3">
    <source>
        <dbReference type="Proteomes" id="UP001597480"/>
    </source>
</evidence>
<evidence type="ECO:0000313" key="2">
    <source>
        <dbReference type="EMBL" id="MFD2601636.1"/>
    </source>
</evidence>
<reference evidence="3" key="1">
    <citation type="journal article" date="2019" name="Int. J. Syst. Evol. Microbiol.">
        <title>The Global Catalogue of Microorganisms (GCM) 10K type strain sequencing project: providing services to taxonomists for standard genome sequencing and annotation.</title>
        <authorList>
            <consortium name="The Broad Institute Genomics Platform"/>
            <consortium name="The Broad Institute Genome Sequencing Center for Infectious Disease"/>
            <person name="Wu L."/>
            <person name="Ma J."/>
        </authorList>
    </citation>
    <scope>NUCLEOTIDE SEQUENCE [LARGE SCALE GENOMIC DNA]</scope>
    <source>
        <strain evidence="3">KCTC 42107</strain>
    </source>
</reference>
<protein>
    <recommendedName>
        <fullName evidence="4">Por secretion system C-terminal sorting domain-containing protein</fullName>
    </recommendedName>
</protein>
<feature type="chain" id="PRO_5045773018" description="Por secretion system C-terminal sorting domain-containing protein" evidence="1">
    <location>
        <begin position="23"/>
        <end position="197"/>
    </location>
</feature>
<keyword evidence="3" id="KW-1185">Reference proteome</keyword>
<organism evidence="2 3">
    <name type="scientific">Flavobacterium suzhouense</name>
    <dbReference type="NCBI Taxonomy" id="1529638"/>
    <lineage>
        <taxon>Bacteria</taxon>
        <taxon>Pseudomonadati</taxon>
        <taxon>Bacteroidota</taxon>
        <taxon>Flavobacteriia</taxon>
        <taxon>Flavobacteriales</taxon>
        <taxon>Flavobacteriaceae</taxon>
        <taxon>Flavobacterium</taxon>
    </lineage>
</organism>
<comment type="caution">
    <text evidence="2">The sequence shown here is derived from an EMBL/GenBank/DDBJ whole genome shotgun (WGS) entry which is preliminary data.</text>
</comment>
<evidence type="ECO:0008006" key="4">
    <source>
        <dbReference type="Google" id="ProtNLM"/>
    </source>
</evidence>
<accession>A0ABW5NRC1</accession>
<name>A0ABW5NRC1_9FLAO</name>
<feature type="signal peptide" evidence="1">
    <location>
        <begin position="1"/>
        <end position="22"/>
    </location>
</feature>
<keyword evidence="1" id="KW-0732">Signal</keyword>